<evidence type="ECO:0000313" key="2">
    <source>
        <dbReference type="Proteomes" id="UP001283361"/>
    </source>
</evidence>
<evidence type="ECO:0000313" key="1">
    <source>
        <dbReference type="EMBL" id="KAK3762211.1"/>
    </source>
</evidence>
<dbReference type="EMBL" id="JAWDGP010004738">
    <property type="protein sequence ID" value="KAK3762211.1"/>
    <property type="molecule type" value="Genomic_DNA"/>
</dbReference>
<reference evidence="1" key="1">
    <citation type="journal article" date="2023" name="G3 (Bethesda)">
        <title>A reference genome for the long-term kleptoplast-retaining sea slug Elysia crispata morphotype clarki.</title>
        <authorList>
            <person name="Eastman K.E."/>
            <person name="Pendleton A.L."/>
            <person name="Shaikh M.A."/>
            <person name="Suttiyut T."/>
            <person name="Ogas R."/>
            <person name="Tomko P."/>
            <person name="Gavelis G."/>
            <person name="Widhalm J.R."/>
            <person name="Wisecaver J.H."/>
        </authorList>
    </citation>
    <scope>NUCLEOTIDE SEQUENCE</scope>
    <source>
        <strain evidence="1">ECLA1</strain>
    </source>
</reference>
<comment type="caution">
    <text evidence="1">The sequence shown here is derived from an EMBL/GenBank/DDBJ whole genome shotgun (WGS) entry which is preliminary data.</text>
</comment>
<dbReference type="Proteomes" id="UP001283361">
    <property type="component" value="Unassembled WGS sequence"/>
</dbReference>
<dbReference type="AlphaFoldDB" id="A0AAE1D9F2"/>
<protein>
    <submittedName>
        <fullName evidence="1">Uncharacterized protein</fullName>
    </submittedName>
</protein>
<proteinExistence type="predicted"/>
<organism evidence="1 2">
    <name type="scientific">Elysia crispata</name>
    <name type="common">lettuce slug</name>
    <dbReference type="NCBI Taxonomy" id="231223"/>
    <lineage>
        <taxon>Eukaryota</taxon>
        <taxon>Metazoa</taxon>
        <taxon>Spiralia</taxon>
        <taxon>Lophotrochozoa</taxon>
        <taxon>Mollusca</taxon>
        <taxon>Gastropoda</taxon>
        <taxon>Heterobranchia</taxon>
        <taxon>Euthyneura</taxon>
        <taxon>Panpulmonata</taxon>
        <taxon>Sacoglossa</taxon>
        <taxon>Placobranchoidea</taxon>
        <taxon>Plakobranchidae</taxon>
        <taxon>Elysia</taxon>
    </lineage>
</organism>
<sequence length="94" mass="10599">MERRAGDYLVDFGTRQGIFINWSPSCMWNDITPNLDQSQSSVQHSPSSSSSGLLMLSAVRFTRAILVIVYTHLLCRGSRISLRLAQARQAEIER</sequence>
<gene>
    <name evidence="1" type="ORF">RRG08_057449</name>
</gene>
<keyword evidence="2" id="KW-1185">Reference proteome</keyword>
<name>A0AAE1D9F2_9GAST</name>
<accession>A0AAE1D9F2</accession>